<dbReference type="SMART" id="SM00320">
    <property type="entry name" value="WD40"/>
    <property type="match status" value="8"/>
</dbReference>
<reference evidence="6" key="1">
    <citation type="submission" date="2015-09" db="EMBL/GenBank/DDBJ databases">
        <authorList>
            <consortium name="Pathogen Informatics"/>
        </authorList>
    </citation>
    <scope>NUCLEOTIDE SEQUENCE [LARGE SCALE GENOMIC DNA]</scope>
    <source>
        <strain evidence="6">Lake Konstanz</strain>
    </source>
</reference>
<dbReference type="PROSITE" id="PS50294">
    <property type="entry name" value="WD_REPEATS_REGION"/>
    <property type="match status" value="2"/>
</dbReference>
<feature type="repeat" description="WD" evidence="3">
    <location>
        <begin position="211"/>
        <end position="252"/>
    </location>
</feature>
<evidence type="ECO:0000313" key="5">
    <source>
        <dbReference type="EMBL" id="CUG92334.1"/>
    </source>
</evidence>
<dbReference type="InterPro" id="IPR051179">
    <property type="entry name" value="WD_repeat_multifunction"/>
</dbReference>
<name>A0A0S4JQ88_BODSA</name>
<keyword evidence="2" id="KW-0677">Repeat</keyword>
<gene>
    <name evidence="5" type="ORF">BSAL_36760</name>
</gene>
<evidence type="ECO:0000256" key="1">
    <source>
        <dbReference type="ARBA" id="ARBA00022574"/>
    </source>
</evidence>
<proteinExistence type="predicted"/>
<keyword evidence="6" id="KW-1185">Reference proteome</keyword>
<evidence type="ECO:0000256" key="2">
    <source>
        <dbReference type="ARBA" id="ARBA00022737"/>
    </source>
</evidence>
<dbReference type="EMBL" id="CYKH01002032">
    <property type="protein sequence ID" value="CUG92334.1"/>
    <property type="molecule type" value="Genomic_DNA"/>
</dbReference>
<feature type="repeat" description="WD" evidence="3">
    <location>
        <begin position="127"/>
        <end position="168"/>
    </location>
</feature>
<dbReference type="Proteomes" id="UP000051952">
    <property type="component" value="Unassembled WGS sequence"/>
</dbReference>
<feature type="compositionally biased region" description="Acidic residues" evidence="4">
    <location>
        <begin position="13"/>
        <end position="47"/>
    </location>
</feature>
<protein>
    <submittedName>
        <fullName evidence="5">WD40 repeat-containing protein, putative</fullName>
    </submittedName>
</protein>
<keyword evidence="1 3" id="KW-0853">WD repeat</keyword>
<feature type="compositionally biased region" description="Low complexity" evidence="4">
    <location>
        <begin position="48"/>
        <end position="62"/>
    </location>
</feature>
<dbReference type="CDD" id="cd00200">
    <property type="entry name" value="WD40"/>
    <property type="match status" value="1"/>
</dbReference>
<feature type="compositionally biased region" description="Polar residues" evidence="4">
    <location>
        <begin position="1"/>
        <end position="10"/>
    </location>
</feature>
<dbReference type="VEuPathDB" id="TriTrypDB:BSAL_36760"/>
<dbReference type="PROSITE" id="PS50082">
    <property type="entry name" value="WD_REPEATS_2"/>
    <property type="match status" value="2"/>
</dbReference>
<dbReference type="InterPro" id="IPR001680">
    <property type="entry name" value="WD40_rpt"/>
</dbReference>
<feature type="region of interest" description="Disordered" evidence="4">
    <location>
        <begin position="1"/>
        <end position="63"/>
    </location>
</feature>
<organism evidence="5 6">
    <name type="scientific">Bodo saltans</name>
    <name type="common">Flagellated protozoan</name>
    <dbReference type="NCBI Taxonomy" id="75058"/>
    <lineage>
        <taxon>Eukaryota</taxon>
        <taxon>Discoba</taxon>
        <taxon>Euglenozoa</taxon>
        <taxon>Kinetoplastea</taxon>
        <taxon>Metakinetoplastina</taxon>
        <taxon>Eubodonida</taxon>
        <taxon>Bodonidae</taxon>
        <taxon>Bodo</taxon>
    </lineage>
</organism>
<dbReference type="InterPro" id="IPR015943">
    <property type="entry name" value="WD40/YVTN_repeat-like_dom_sf"/>
</dbReference>
<dbReference type="SUPFAM" id="SSF50978">
    <property type="entry name" value="WD40 repeat-like"/>
    <property type="match status" value="1"/>
</dbReference>
<dbReference type="OMA" id="GPDEVMW"/>
<dbReference type="InterPro" id="IPR036322">
    <property type="entry name" value="WD40_repeat_dom_sf"/>
</dbReference>
<evidence type="ECO:0000256" key="4">
    <source>
        <dbReference type="SAM" id="MobiDB-lite"/>
    </source>
</evidence>
<dbReference type="Gene3D" id="2.130.10.10">
    <property type="entry name" value="YVTN repeat-like/Quinoprotein amine dehydrogenase"/>
    <property type="match status" value="1"/>
</dbReference>
<accession>A0A0S4JQ88</accession>
<dbReference type="OrthoDB" id="10261640at2759"/>
<evidence type="ECO:0000256" key="3">
    <source>
        <dbReference type="PROSITE-ProRule" id="PRU00221"/>
    </source>
</evidence>
<dbReference type="PANTHER" id="PTHR19857">
    <property type="entry name" value="MITOCHONDRIAL DIVISION PROTEIN 1-RELATED"/>
    <property type="match status" value="1"/>
</dbReference>
<dbReference type="AlphaFoldDB" id="A0A0S4JQ88"/>
<sequence>MSRNSDTGSQHLEEDDEAFLDLDDPENQILDDGENDAPVEDDDDDVPEAAPEPVEETGPAPVDLNEVADIEPERDDAVASFQAPEKKPLHCVHINPTNSSIIAVAGEGDEVFILTEQDSSLTLTATLRGHTDTITELAFSPNGEMLASGGMDMTIRIWSCATWELLHVLSDLSGEIETLLWHPSSLALVGSATDAQAALWNAKKGTLAMYFVGHRQSVTCTLWSADHKKLITGSTDGSIIVFNPKTGEQEVMVHKDLSPDTAGISSMRLFNEDIVIAGCDDGTIHLVSITKGKSVSHLQEIHEQCIETISISGNGKLYATSSCDCKLVVWHSADHTKRAVFDVKEAVIPAVWVENYLIAGFSDGCVRVWDGRSMAPDPVLTWKGHRRMIIDLVVDPVKKRCFTACDDGSLRLFALPDQ</sequence>
<evidence type="ECO:0000313" key="6">
    <source>
        <dbReference type="Proteomes" id="UP000051952"/>
    </source>
</evidence>
<dbReference type="PANTHER" id="PTHR19857:SF8">
    <property type="entry name" value="ANGIO-ASSOCIATED MIGRATORY CELL PROTEIN"/>
    <property type="match status" value="1"/>
</dbReference>
<dbReference type="Pfam" id="PF00400">
    <property type="entry name" value="WD40"/>
    <property type="match status" value="4"/>
</dbReference>